<dbReference type="Pfam" id="PF00480">
    <property type="entry name" value="ROK"/>
    <property type="match status" value="1"/>
</dbReference>
<dbReference type="InterPro" id="IPR043129">
    <property type="entry name" value="ATPase_NBD"/>
</dbReference>
<dbReference type="Pfam" id="PF13412">
    <property type="entry name" value="HTH_24"/>
    <property type="match status" value="1"/>
</dbReference>
<sequence>MKVKEKSTGAKPIDLKVRNRMLVLNAMRDGNACTTAEISKHTGISRPTVIKCIQHFTQKGIVISDGKGDSTELGGKKPELYSFISNKQLMIITLWPNLLRIGLCNMNLKMTASFRLEAPMKETPEEAFDVIKEHALHMLAEHGYTLSDLYGVSLSTSGTVDYARGLLKYSASLPQWGVNIPVKDYLEKIFGKEVKLLIDNTGKMTGRSELKRDNIKSKRVLVFFSTWGLSACLIEKGHVLNGKNSLIGEVGHMVLDPNDTTRCGCGSYGCAEQLLSIQRIRRLIRQIYDLYQQSSLRELPIEQIGLPAVFSHSRQGDGLAKELVAYIARQFAFLIRNISLVFDPELVIFQGDYAHADEYFHEQLMLHLGMFHYYPREGAFQVEYNQTSLEELDLAGAQMYLQHCFFQNESLYQGN</sequence>
<dbReference type="AlphaFoldDB" id="A0A2S6HXS3"/>
<dbReference type="GO" id="GO:0016301">
    <property type="term" value="F:kinase activity"/>
    <property type="evidence" value="ECO:0007669"/>
    <property type="project" value="UniProtKB-KW"/>
</dbReference>
<keyword evidence="4" id="KW-0808">Transferase</keyword>
<evidence type="ECO:0000256" key="3">
    <source>
        <dbReference type="ARBA" id="ARBA00022629"/>
    </source>
</evidence>
<dbReference type="PANTHER" id="PTHR18964:SF149">
    <property type="entry name" value="BIFUNCTIONAL UDP-N-ACETYLGLUCOSAMINE 2-EPIMERASE_N-ACETYLMANNOSAMINE KINASE"/>
    <property type="match status" value="1"/>
</dbReference>
<keyword evidence="5" id="KW-1185">Reference proteome</keyword>
<evidence type="ECO:0000313" key="5">
    <source>
        <dbReference type="Proteomes" id="UP000237749"/>
    </source>
</evidence>
<dbReference type="RefSeq" id="WP_104433314.1">
    <property type="nucleotide sequence ID" value="NZ_PTJA01000001.1"/>
</dbReference>
<comment type="function">
    <text evidence="1">Transcriptional repressor of xylose-utilizing enzymes.</text>
</comment>
<name>A0A2S6HXS3_9FIRM</name>
<dbReference type="InterPro" id="IPR036390">
    <property type="entry name" value="WH_DNA-bd_sf"/>
</dbReference>
<comment type="similarity">
    <text evidence="2">Belongs to the ROK (NagC/XylR) family.</text>
</comment>
<dbReference type="Proteomes" id="UP000237749">
    <property type="component" value="Unassembled WGS sequence"/>
</dbReference>
<protein>
    <submittedName>
        <fullName evidence="4">Putative NBD/HSP70 family sugar kinase</fullName>
    </submittedName>
</protein>
<dbReference type="SUPFAM" id="SSF53067">
    <property type="entry name" value="Actin-like ATPase domain"/>
    <property type="match status" value="1"/>
</dbReference>
<dbReference type="Gene3D" id="1.10.10.10">
    <property type="entry name" value="Winged helix-like DNA-binding domain superfamily/Winged helix DNA-binding domain"/>
    <property type="match status" value="1"/>
</dbReference>
<dbReference type="InterPro" id="IPR036388">
    <property type="entry name" value="WH-like_DNA-bd_sf"/>
</dbReference>
<gene>
    <name evidence="4" type="ORF">BXY41_1019</name>
</gene>
<organism evidence="4 5">
    <name type="scientific">Lacrimispora xylanisolvens</name>
    <dbReference type="NCBI Taxonomy" id="384636"/>
    <lineage>
        <taxon>Bacteria</taxon>
        <taxon>Bacillati</taxon>
        <taxon>Bacillota</taxon>
        <taxon>Clostridia</taxon>
        <taxon>Lachnospirales</taxon>
        <taxon>Lachnospiraceae</taxon>
        <taxon>Lacrimispora</taxon>
    </lineage>
</organism>
<evidence type="ECO:0000256" key="2">
    <source>
        <dbReference type="ARBA" id="ARBA00006479"/>
    </source>
</evidence>
<dbReference type="PANTHER" id="PTHR18964">
    <property type="entry name" value="ROK (REPRESSOR, ORF, KINASE) FAMILY"/>
    <property type="match status" value="1"/>
</dbReference>
<dbReference type="SUPFAM" id="SSF46785">
    <property type="entry name" value="Winged helix' DNA-binding domain"/>
    <property type="match status" value="1"/>
</dbReference>
<dbReference type="GO" id="GO:0042732">
    <property type="term" value="P:D-xylose metabolic process"/>
    <property type="evidence" value="ECO:0007669"/>
    <property type="project" value="UniProtKB-KW"/>
</dbReference>
<reference evidence="4 5" key="1">
    <citation type="submission" date="2018-02" db="EMBL/GenBank/DDBJ databases">
        <title>Genomic Encyclopedia of Archaeal and Bacterial Type Strains, Phase II (KMG-II): from individual species to whole genera.</title>
        <authorList>
            <person name="Goeker M."/>
        </authorList>
    </citation>
    <scope>NUCLEOTIDE SEQUENCE [LARGE SCALE GENOMIC DNA]</scope>
    <source>
        <strain evidence="4 5">DSM 3808</strain>
    </source>
</reference>
<keyword evidence="4" id="KW-0418">Kinase</keyword>
<comment type="caution">
    <text evidence="4">The sequence shown here is derived from an EMBL/GenBank/DDBJ whole genome shotgun (WGS) entry which is preliminary data.</text>
</comment>
<accession>A0A2S6HXS3</accession>
<keyword evidence="3" id="KW-0119">Carbohydrate metabolism</keyword>
<proteinExistence type="inferred from homology"/>
<dbReference type="InterPro" id="IPR000600">
    <property type="entry name" value="ROK"/>
</dbReference>
<dbReference type="OrthoDB" id="9810372at2"/>
<dbReference type="Gene3D" id="3.30.420.40">
    <property type="match status" value="2"/>
</dbReference>
<evidence type="ECO:0000313" key="4">
    <source>
        <dbReference type="EMBL" id="PPK82953.1"/>
    </source>
</evidence>
<keyword evidence="3" id="KW-0859">Xylose metabolism</keyword>
<evidence type="ECO:0000256" key="1">
    <source>
        <dbReference type="ARBA" id="ARBA00002486"/>
    </source>
</evidence>
<dbReference type="EMBL" id="PTJA01000001">
    <property type="protein sequence ID" value="PPK82953.1"/>
    <property type="molecule type" value="Genomic_DNA"/>
</dbReference>